<dbReference type="Proteomes" id="UP001500897">
    <property type="component" value="Unassembled WGS sequence"/>
</dbReference>
<dbReference type="EMBL" id="BAAANS010000001">
    <property type="protein sequence ID" value="GAA2084009.1"/>
    <property type="molecule type" value="Genomic_DNA"/>
</dbReference>
<proteinExistence type="predicted"/>
<keyword evidence="2" id="KW-1185">Reference proteome</keyword>
<evidence type="ECO:0000313" key="2">
    <source>
        <dbReference type="Proteomes" id="UP001500897"/>
    </source>
</evidence>
<evidence type="ECO:0000313" key="1">
    <source>
        <dbReference type="EMBL" id="GAA2084009.1"/>
    </source>
</evidence>
<sequence>MDRRDAVERLGRRAGLAHHLDVALHGEQVVHAAPDHFVIIEEKHPDMSVISHLQSVAQIDAGYPLSQRPVPGYRALVS</sequence>
<accession>A0ABN2W7D2</accession>
<organism evidence="1 2">
    <name type="scientific">Kitasatospora saccharophila</name>
    <dbReference type="NCBI Taxonomy" id="407973"/>
    <lineage>
        <taxon>Bacteria</taxon>
        <taxon>Bacillati</taxon>
        <taxon>Actinomycetota</taxon>
        <taxon>Actinomycetes</taxon>
        <taxon>Kitasatosporales</taxon>
        <taxon>Streptomycetaceae</taxon>
        <taxon>Kitasatospora</taxon>
    </lineage>
</organism>
<gene>
    <name evidence="1" type="ORF">GCM10009759_02650</name>
</gene>
<name>A0ABN2W7D2_9ACTN</name>
<reference evidence="1 2" key="1">
    <citation type="journal article" date="2019" name="Int. J. Syst. Evol. Microbiol.">
        <title>The Global Catalogue of Microorganisms (GCM) 10K type strain sequencing project: providing services to taxonomists for standard genome sequencing and annotation.</title>
        <authorList>
            <consortium name="The Broad Institute Genomics Platform"/>
            <consortium name="The Broad Institute Genome Sequencing Center for Infectious Disease"/>
            <person name="Wu L."/>
            <person name="Ma J."/>
        </authorList>
    </citation>
    <scope>NUCLEOTIDE SEQUENCE [LARGE SCALE GENOMIC DNA]</scope>
    <source>
        <strain evidence="1 2">JCM 14559</strain>
    </source>
</reference>
<protein>
    <submittedName>
        <fullName evidence="1">Uncharacterized protein</fullName>
    </submittedName>
</protein>
<comment type="caution">
    <text evidence="1">The sequence shown here is derived from an EMBL/GenBank/DDBJ whole genome shotgun (WGS) entry which is preliminary data.</text>
</comment>